<dbReference type="AlphaFoldDB" id="A0A919ERL7"/>
<keyword evidence="6" id="KW-0411">Iron-sulfur</keyword>
<feature type="compositionally biased region" description="Gly residues" evidence="10">
    <location>
        <begin position="31"/>
        <end position="43"/>
    </location>
</feature>
<dbReference type="FunFam" id="2.102.10.10:FF:000016">
    <property type="entry name" value="Nitrite reductase/ring-hydroxylating ferredoxin subunit"/>
    <property type="match status" value="1"/>
</dbReference>
<dbReference type="PANTHER" id="PTHR10134">
    <property type="entry name" value="CYTOCHROME B-C1 COMPLEX SUBUNIT RIESKE, MITOCHONDRIAL"/>
    <property type="match status" value="1"/>
</dbReference>
<protein>
    <recommendedName>
        <fullName evidence="2">Cytochrome bc1 complex Rieske iron-sulfur subunit</fullName>
    </recommendedName>
    <alternativeName>
        <fullName evidence="8">Cytochrome bc1 reductase complex subunit QcrA</fullName>
    </alternativeName>
</protein>
<feature type="region of interest" description="Disordered" evidence="10">
    <location>
        <begin position="27"/>
        <end position="74"/>
    </location>
</feature>
<keyword evidence="5" id="KW-0408">Iron</keyword>
<evidence type="ECO:0000256" key="7">
    <source>
        <dbReference type="ARBA" id="ARBA00023157"/>
    </source>
</evidence>
<feature type="signal peptide" evidence="11">
    <location>
        <begin position="1"/>
        <end position="23"/>
    </location>
</feature>
<evidence type="ECO:0000256" key="4">
    <source>
        <dbReference type="ARBA" id="ARBA00022723"/>
    </source>
</evidence>
<dbReference type="InterPro" id="IPR014349">
    <property type="entry name" value="Rieske_Fe-S_prot"/>
</dbReference>
<dbReference type="GO" id="GO:0004497">
    <property type="term" value="F:monooxygenase activity"/>
    <property type="evidence" value="ECO:0007669"/>
    <property type="project" value="UniProtKB-ARBA"/>
</dbReference>
<evidence type="ECO:0000256" key="3">
    <source>
        <dbReference type="ARBA" id="ARBA00022714"/>
    </source>
</evidence>
<dbReference type="InterPro" id="IPR017941">
    <property type="entry name" value="Rieske_2Fe-2S"/>
</dbReference>
<dbReference type="Proteomes" id="UP000632849">
    <property type="component" value="Unassembled WGS sequence"/>
</dbReference>
<dbReference type="PROSITE" id="PS51257">
    <property type="entry name" value="PROKAR_LIPOPROTEIN"/>
    <property type="match status" value="1"/>
</dbReference>
<keyword evidence="3" id="KW-0001">2Fe-2S</keyword>
<dbReference type="GO" id="GO:0046872">
    <property type="term" value="F:metal ion binding"/>
    <property type="evidence" value="ECO:0007669"/>
    <property type="project" value="UniProtKB-KW"/>
</dbReference>
<dbReference type="CDD" id="cd03467">
    <property type="entry name" value="Rieske"/>
    <property type="match status" value="1"/>
</dbReference>
<comment type="cofactor">
    <cofactor evidence="9">
        <name>[2Fe-2S] cluster</name>
        <dbReference type="ChEBI" id="CHEBI:190135"/>
    </cofactor>
</comment>
<evidence type="ECO:0000256" key="8">
    <source>
        <dbReference type="ARBA" id="ARBA00029586"/>
    </source>
</evidence>
<name>A0A919ERL7_STRFL</name>
<gene>
    <name evidence="13" type="ORF">GCM10017667_62400</name>
</gene>
<comment type="function">
    <text evidence="1">Iron-sulfur subunit of the cytochrome bc1 complex, an essential component of the respiratory electron transport chain required for ATP synthesis. The bc1 complex catalyzes the oxidation of menaquinol and the reduction of cytochrome c in the respiratory chain. The bc1 complex operates through a Q-cycle mechanism that couples electron transfer to generation of the proton gradient that drives ATP synthesis.</text>
</comment>
<reference evidence="13" key="2">
    <citation type="submission" date="2020-09" db="EMBL/GenBank/DDBJ databases">
        <authorList>
            <person name="Sun Q."/>
            <person name="Ohkuma M."/>
        </authorList>
    </citation>
    <scope>NUCLEOTIDE SEQUENCE</scope>
    <source>
        <strain evidence="13">JCM 4122</strain>
    </source>
</reference>
<evidence type="ECO:0000256" key="5">
    <source>
        <dbReference type="ARBA" id="ARBA00023004"/>
    </source>
</evidence>
<dbReference type="Pfam" id="PF00355">
    <property type="entry name" value="Rieske"/>
    <property type="match status" value="1"/>
</dbReference>
<evidence type="ECO:0000256" key="2">
    <source>
        <dbReference type="ARBA" id="ARBA00015816"/>
    </source>
</evidence>
<accession>A0A919ERL7</accession>
<sequence>MTSRTTPRRSVLLAAAALTTATAATTAGCGSDDGGGGGDGGTGTSAPATAEPTGTATGTPAGGTPLASTSEIPVGGGTVFADRKVVVTQPVKGEFKAFSAICTHQGCTVNKVADGTIDCPCHGSKYDIADGAVKTGPASRPLPAERITVSGETITLA</sequence>
<reference evidence="13" key="1">
    <citation type="journal article" date="2014" name="Int. J. Syst. Evol. Microbiol.">
        <title>Complete genome sequence of Corynebacterium casei LMG S-19264T (=DSM 44701T), isolated from a smear-ripened cheese.</title>
        <authorList>
            <consortium name="US DOE Joint Genome Institute (JGI-PGF)"/>
            <person name="Walter F."/>
            <person name="Albersmeier A."/>
            <person name="Kalinowski J."/>
            <person name="Ruckert C."/>
        </authorList>
    </citation>
    <scope>NUCLEOTIDE SEQUENCE</scope>
    <source>
        <strain evidence="13">JCM 4122</strain>
    </source>
</reference>
<dbReference type="GO" id="GO:0016020">
    <property type="term" value="C:membrane"/>
    <property type="evidence" value="ECO:0007669"/>
    <property type="project" value="InterPro"/>
</dbReference>
<dbReference type="PROSITE" id="PS51296">
    <property type="entry name" value="RIESKE"/>
    <property type="match status" value="1"/>
</dbReference>
<dbReference type="EMBL" id="BNBE01000003">
    <property type="protein sequence ID" value="GHG19117.1"/>
    <property type="molecule type" value="Genomic_DNA"/>
</dbReference>
<dbReference type="InterPro" id="IPR005805">
    <property type="entry name" value="Rieske_Fe-S_prot_C"/>
</dbReference>
<evidence type="ECO:0000259" key="12">
    <source>
        <dbReference type="PROSITE" id="PS51296"/>
    </source>
</evidence>
<dbReference type="PRINTS" id="PR00162">
    <property type="entry name" value="RIESKE"/>
</dbReference>
<dbReference type="RefSeq" id="WP_190043880.1">
    <property type="nucleotide sequence ID" value="NZ_BNBE01000003.1"/>
</dbReference>
<dbReference type="GO" id="GO:0051537">
    <property type="term" value="F:2 iron, 2 sulfur cluster binding"/>
    <property type="evidence" value="ECO:0007669"/>
    <property type="project" value="UniProtKB-KW"/>
</dbReference>
<evidence type="ECO:0000313" key="13">
    <source>
        <dbReference type="EMBL" id="GHG19117.1"/>
    </source>
</evidence>
<evidence type="ECO:0000256" key="1">
    <source>
        <dbReference type="ARBA" id="ARBA00002494"/>
    </source>
</evidence>
<keyword evidence="14" id="KW-1185">Reference proteome</keyword>
<feature type="chain" id="PRO_5037184787" description="Cytochrome bc1 complex Rieske iron-sulfur subunit" evidence="11">
    <location>
        <begin position="24"/>
        <end position="157"/>
    </location>
</feature>
<feature type="compositionally biased region" description="Low complexity" evidence="10">
    <location>
        <begin position="44"/>
        <end position="69"/>
    </location>
</feature>
<evidence type="ECO:0000256" key="9">
    <source>
        <dbReference type="ARBA" id="ARBA00034078"/>
    </source>
</evidence>
<feature type="domain" description="Rieske" evidence="12">
    <location>
        <begin position="64"/>
        <end position="156"/>
    </location>
</feature>
<comment type="caution">
    <text evidence="13">The sequence shown here is derived from an EMBL/GenBank/DDBJ whole genome shotgun (WGS) entry which is preliminary data.</text>
</comment>
<keyword evidence="7" id="KW-1015">Disulfide bond</keyword>
<organism evidence="13 14">
    <name type="scientific">Streptomyces filamentosus</name>
    <name type="common">Streptomyces roseosporus</name>
    <dbReference type="NCBI Taxonomy" id="67294"/>
    <lineage>
        <taxon>Bacteria</taxon>
        <taxon>Bacillati</taxon>
        <taxon>Actinomycetota</taxon>
        <taxon>Actinomycetes</taxon>
        <taxon>Kitasatosporales</taxon>
        <taxon>Streptomycetaceae</taxon>
        <taxon>Streptomyces</taxon>
    </lineage>
</organism>
<keyword evidence="4" id="KW-0479">Metal-binding</keyword>
<evidence type="ECO:0000256" key="10">
    <source>
        <dbReference type="SAM" id="MobiDB-lite"/>
    </source>
</evidence>
<dbReference type="SUPFAM" id="SSF50022">
    <property type="entry name" value="ISP domain"/>
    <property type="match status" value="1"/>
</dbReference>
<evidence type="ECO:0000256" key="6">
    <source>
        <dbReference type="ARBA" id="ARBA00023014"/>
    </source>
</evidence>
<evidence type="ECO:0000313" key="14">
    <source>
        <dbReference type="Proteomes" id="UP000632849"/>
    </source>
</evidence>
<proteinExistence type="predicted"/>
<dbReference type="InterPro" id="IPR036922">
    <property type="entry name" value="Rieske_2Fe-2S_sf"/>
</dbReference>
<keyword evidence="11" id="KW-0732">Signal</keyword>
<dbReference type="Gene3D" id="2.102.10.10">
    <property type="entry name" value="Rieske [2Fe-2S] iron-sulphur domain"/>
    <property type="match status" value="1"/>
</dbReference>
<evidence type="ECO:0000256" key="11">
    <source>
        <dbReference type="SAM" id="SignalP"/>
    </source>
</evidence>
<dbReference type="GO" id="GO:0016705">
    <property type="term" value="F:oxidoreductase activity, acting on paired donors, with incorporation or reduction of molecular oxygen"/>
    <property type="evidence" value="ECO:0007669"/>
    <property type="project" value="UniProtKB-ARBA"/>
</dbReference>